<feature type="non-terminal residue" evidence="7">
    <location>
        <position position="1"/>
    </location>
</feature>
<dbReference type="PANTHER" id="PTHR19367">
    <property type="entry name" value="T-CELL RECEPTOR ALPHA CHAIN V REGION"/>
    <property type="match status" value="1"/>
</dbReference>
<evidence type="ECO:0000313" key="7">
    <source>
        <dbReference type="EMBL" id="MBN3277621.1"/>
    </source>
</evidence>
<accession>A0ABS2XTC5</accession>
<evidence type="ECO:0000256" key="2">
    <source>
        <dbReference type="ARBA" id="ARBA00023130"/>
    </source>
</evidence>
<keyword evidence="1" id="KW-0732">Signal</keyword>
<name>A0ABS2XTC5_POLSP</name>
<keyword evidence="8" id="KW-1185">Reference proteome</keyword>
<keyword evidence="5" id="KW-0391">Immunity</keyword>
<dbReference type="Proteomes" id="UP001166093">
    <property type="component" value="Unassembled WGS sequence"/>
</dbReference>
<dbReference type="PROSITE" id="PS50835">
    <property type="entry name" value="IG_LIKE"/>
    <property type="match status" value="1"/>
</dbReference>
<keyword evidence="4" id="KW-0393">Immunoglobulin domain</keyword>
<dbReference type="InterPro" id="IPR036179">
    <property type="entry name" value="Ig-like_dom_sf"/>
</dbReference>
<gene>
    <name evidence="7" type="primary">Tva1_10</name>
    <name evidence="7" type="ORF">GTO93_0005763</name>
</gene>
<feature type="domain" description="Ig-like" evidence="6">
    <location>
        <begin position="7"/>
        <end position="114"/>
    </location>
</feature>
<dbReference type="InterPro" id="IPR013106">
    <property type="entry name" value="Ig_V-set"/>
</dbReference>
<evidence type="ECO:0000313" key="8">
    <source>
        <dbReference type="Proteomes" id="UP001166093"/>
    </source>
</evidence>
<dbReference type="Gene3D" id="2.60.40.10">
    <property type="entry name" value="Immunoglobulins"/>
    <property type="match status" value="1"/>
</dbReference>
<reference evidence="7" key="1">
    <citation type="journal article" date="2021" name="Cell">
        <title>Tracing the genetic footprints of vertebrate landing in non-teleost ray-finned fishes.</title>
        <authorList>
            <person name="Bi X."/>
            <person name="Wang K."/>
            <person name="Yang L."/>
            <person name="Pan H."/>
            <person name="Jiang H."/>
            <person name="Wei Q."/>
            <person name="Fang M."/>
            <person name="Yu H."/>
            <person name="Zhu C."/>
            <person name="Cai Y."/>
            <person name="He Y."/>
            <person name="Gan X."/>
            <person name="Zeng H."/>
            <person name="Yu D."/>
            <person name="Zhu Y."/>
            <person name="Jiang H."/>
            <person name="Qiu Q."/>
            <person name="Yang H."/>
            <person name="Zhang Y.E."/>
            <person name="Wang W."/>
            <person name="Zhu M."/>
            <person name="He S."/>
            <person name="Zhang G."/>
        </authorList>
    </citation>
    <scope>NUCLEOTIDE SEQUENCE</scope>
    <source>
        <strain evidence="7">Pddl_001</strain>
    </source>
</reference>
<dbReference type="InterPro" id="IPR013783">
    <property type="entry name" value="Ig-like_fold"/>
</dbReference>
<evidence type="ECO:0000256" key="1">
    <source>
        <dbReference type="ARBA" id="ARBA00022729"/>
    </source>
</evidence>
<dbReference type="PANTHER" id="PTHR19367:SF18">
    <property type="entry name" value="T CELL RECEPTOR ALPHA VARIABLE 16"/>
    <property type="match status" value="1"/>
</dbReference>
<sequence length="114" mass="12846">MIIFLSPLLEMIQGDTVTQPSILTLIKESQNITIHCKYDIAVGYNPNALFWCIQDPNQASQLILSEHSQEDILSRFQNRFSALHDKTEKTFHLNITVAVLSDSATYFCALSATL</sequence>
<dbReference type="InterPro" id="IPR051287">
    <property type="entry name" value="TCR_variable_region"/>
</dbReference>
<keyword evidence="2" id="KW-1064">Adaptive immunity</keyword>
<proteinExistence type="predicted"/>
<evidence type="ECO:0000256" key="5">
    <source>
        <dbReference type="ARBA" id="ARBA00043266"/>
    </source>
</evidence>
<dbReference type="InterPro" id="IPR007110">
    <property type="entry name" value="Ig-like_dom"/>
</dbReference>
<protein>
    <submittedName>
        <fullName evidence="7">TVA1 protein</fullName>
    </submittedName>
</protein>
<keyword evidence="3" id="KW-0675">Receptor</keyword>
<organism evidence="7 8">
    <name type="scientific">Polyodon spathula</name>
    <name type="common">North American paddlefish</name>
    <name type="synonym">Squalus spathula</name>
    <dbReference type="NCBI Taxonomy" id="7913"/>
    <lineage>
        <taxon>Eukaryota</taxon>
        <taxon>Metazoa</taxon>
        <taxon>Chordata</taxon>
        <taxon>Craniata</taxon>
        <taxon>Vertebrata</taxon>
        <taxon>Euteleostomi</taxon>
        <taxon>Actinopterygii</taxon>
        <taxon>Chondrostei</taxon>
        <taxon>Acipenseriformes</taxon>
        <taxon>Polyodontidae</taxon>
        <taxon>Polyodon</taxon>
    </lineage>
</organism>
<evidence type="ECO:0000259" key="6">
    <source>
        <dbReference type="PROSITE" id="PS50835"/>
    </source>
</evidence>
<dbReference type="Pfam" id="PF07686">
    <property type="entry name" value="V-set"/>
    <property type="match status" value="1"/>
</dbReference>
<comment type="caution">
    <text evidence="7">The sequence shown here is derived from an EMBL/GenBank/DDBJ whole genome shotgun (WGS) entry which is preliminary data.</text>
</comment>
<feature type="non-terminal residue" evidence="7">
    <location>
        <position position="114"/>
    </location>
</feature>
<keyword evidence="5" id="KW-1279">T cell receptor</keyword>
<evidence type="ECO:0000256" key="4">
    <source>
        <dbReference type="ARBA" id="ARBA00023319"/>
    </source>
</evidence>
<dbReference type="SUPFAM" id="SSF48726">
    <property type="entry name" value="Immunoglobulin"/>
    <property type="match status" value="1"/>
</dbReference>
<dbReference type="EMBL" id="JAAWVQ010071907">
    <property type="protein sequence ID" value="MBN3277621.1"/>
    <property type="molecule type" value="Genomic_DNA"/>
</dbReference>
<evidence type="ECO:0000256" key="3">
    <source>
        <dbReference type="ARBA" id="ARBA00023170"/>
    </source>
</evidence>